<accession>A0A1M7DMB0</accession>
<dbReference type="AlphaFoldDB" id="A0A1M7DMB0"/>
<dbReference type="Proteomes" id="UP000184444">
    <property type="component" value="Unassembled WGS sequence"/>
</dbReference>
<evidence type="ECO:0000313" key="1">
    <source>
        <dbReference type="EMBL" id="SHL80646.1"/>
    </source>
</evidence>
<protein>
    <submittedName>
        <fullName evidence="1">Uncharacterized protein</fullName>
    </submittedName>
</protein>
<dbReference type="EMBL" id="FRCK01000001">
    <property type="protein sequence ID" value="SHL80646.1"/>
    <property type="molecule type" value="Genomic_DNA"/>
</dbReference>
<name>A0A1M7DMB0_9RHOB</name>
<evidence type="ECO:0000313" key="2">
    <source>
        <dbReference type="Proteomes" id="UP000184444"/>
    </source>
</evidence>
<organism evidence="1 2">
    <name type="scientific">Paracoccus solventivorans</name>
    <dbReference type="NCBI Taxonomy" id="53463"/>
    <lineage>
        <taxon>Bacteria</taxon>
        <taxon>Pseudomonadati</taxon>
        <taxon>Pseudomonadota</taxon>
        <taxon>Alphaproteobacteria</taxon>
        <taxon>Rhodobacterales</taxon>
        <taxon>Paracoccaceae</taxon>
        <taxon>Paracoccus</taxon>
    </lineage>
</organism>
<reference evidence="2" key="1">
    <citation type="submission" date="2016-11" db="EMBL/GenBank/DDBJ databases">
        <authorList>
            <person name="Varghese N."/>
            <person name="Submissions S."/>
        </authorList>
    </citation>
    <scope>NUCLEOTIDE SEQUENCE [LARGE SCALE GENOMIC DNA]</scope>
    <source>
        <strain evidence="2">DSM 6637</strain>
    </source>
</reference>
<dbReference type="RefSeq" id="WP_268801852.1">
    <property type="nucleotide sequence ID" value="NZ_FRCK01000001.1"/>
</dbReference>
<keyword evidence="2" id="KW-1185">Reference proteome</keyword>
<gene>
    <name evidence="1" type="ORF">SAMN05444389_101443</name>
</gene>
<sequence length="43" mass="4851">MSLWHFMAAIEGHGRAHWGLKDPVEPMSIEKLRELGIEGFTDG</sequence>
<proteinExistence type="predicted"/>